<evidence type="ECO:0000313" key="9">
    <source>
        <dbReference type="EMBL" id="THB60098.1"/>
    </source>
</evidence>
<dbReference type="SUPFAM" id="SSF161098">
    <property type="entry name" value="MetI-like"/>
    <property type="match status" value="1"/>
</dbReference>
<dbReference type="Gene3D" id="1.10.3720.10">
    <property type="entry name" value="MetI-like"/>
    <property type="match status" value="1"/>
</dbReference>
<feature type="transmembrane region" description="Helical" evidence="7">
    <location>
        <begin position="83"/>
        <end position="107"/>
    </location>
</feature>
<evidence type="ECO:0000256" key="6">
    <source>
        <dbReference type="ARBA" id="ARBA00023136"/>
    </source>
</evidence>
<feature type="transmembrane region" description="Helical" evidence="7">
    <location>
        <begin position="216"/>
        <end position="238"/>
    </location>
</feature>
<keyword evidence="3" id="KW-1003">Cell membrane</keyword>
<comment type="subcellular location">
    <subcellularLocation>
        <location evidence="1 7">Cell membrane</location>
        <topology evidence="1 7">Multi-pass membrane protein</topology>
    </subcellularLocation>
</comment>
<sequence>MVLILVVTISVTFILLSFLPGSPYNNEAKLTDVQIQLMNENYGLDGPLIMRLGRYLAGLLHGDFGISFQFGEEEVSKIIQARIWPSFILGVQAMVLGTSLGIVIGVLSAKFHNKWLDRFFSIINITLFSIPNILVAIFLQTLFGLYLAWLPIAFWEDGFLSTILPTIALAIAPGVISAQFIRNEMITVLKSDYIELARAKGISEWRVIFVHGLRNALIPMMTIVGPMFASLLGGSLIIEKIYAIPGLGEELTKAILSNDYATVMGLTIVFSVIYIVVIFITDILYGLVDPRIRVKGVA</sequence>
<reference evidence="9 10" key="1">
    <citation type="submission" date="2019-01" db="EMBL/GenBank/DDBJ databases">
        <title>Vagococcus silagei sp. nov. isolated from brewer's grain.</title>
        <authorList>
            <person name="Guu J.-R."/>
        </authorList>
    </citation>
    <scope>NUCLEOTIDE SEQUENCE [LARGE SCALE GENOMIC DNA]</scope>
    <source>
        <strain evidence="9 10">2B-2</strain>
    </source>
</reference>
<comment type="similarity">
    <text evidence="7">Belongs to the binding-protein-dependent transport system permease family.</text>
</comment>
<protein>
    <submittedName>
        <fullName evidence="9">ABC transporter permease</fullName>
    </submittedName>
</protein>
<dbReference type="InterPro" id="IPR035906">
    <property type="entry name" value="MetI-like_sf"/>
</dbReference>
<dbReference type="Pfam" id="PF00528">
    <property type="entry name" value="BPD_transp_1"/>
    <property type="match status" value="1"/>
</dbReference>
<organism evidence="9 10">
    <name type="scientific">Vagococcus silagei</name>
    <dbReference type="NCBI Taxonomy" id="2508885"/>
    <lineage>
        <taxon>Bacteria</taxon>
        <taxon>Bacillati</taxon>
        <taxon>Bacillota</taxon>
        <taxon>Bacilli</taxon>
        <taxon>Lactobacillales</taxon>
        <taxon>Enterococcaceae</taxon>
        <taxon>Vagococcus</taxon>
    </lineage>
</organism>
<dbReference type="OrthoDB" id="9773683at2"/>
<evidence type="ECO:0000256" key="7">
    <source>
        <dbReference type="RuleBase" id="RU363032"/>
    </source>
</evidence>
<proteinExistence type="inferred from homology"/>
<keyword evidence="5 7" id="KW-1133">Transmembrane helix</keyword>
<accession>A0A4S3B117</accession>
<gene>
    <name evidence="9" type="ORF">ESZ54_12220</name>
</gene>
<comment type="caution">
    <text evidence="9">The sequence shown here is derived from an EMBL/GenBank/DDBJ whole genome shotgun (WGS) entry which is preliminary data.</text>
</comment>
<dbReference type="PANTHER" id="PTHR30465">
    <property type="entry name" value="INNER MEMBRANE ABC TRANSPORTER"/>
    <property type="match status" value="1"/>
</dbReference>
<evidence type="ECO:0000256" key="1">
    <source>
        <dbReference type="ARBA" id="ARBA00004651"/>
    </source>
</evidence>
<evidence type="ECO:0000256" key="2">
    <source>
        <dbReference type="ARBA" id="ARBA00022448"/>
    </source>
</evidence>
<dbReference type="PANTHER" id="PTHR30465:SF74">
    <property type="entry name" value="OLIGOPEPTIDE TRANSPORT SYSTEM PERMEASE PROTEIN OPPB"/>
    <property type="match status" value="1"/>
</dbReference>
<dbReference type="CDD" id="cd06261">
    <property type="entry name" value="TM_PBP2"/>
    <property type="match status" value="1"/>
</dbReference>
<feature type="transmembrane region" description="Helical" evidence="7">
    <location>
        <begin position="260"/>
        <end position="285"/>
    </location>
</feature>
<dbReference type="GO" id="GO:0055085">
    <property type="term" value="P:transmembrane transport"/>
    <property type="evidence" value="ECO:0007669"/>
    <property type="project" value="InterPro"/>
</dbReference>
<evidence type="ECO:0000259" key="8">
    <source>
        <dbReference type="PROSITE" id="PS50928"/>
    </source>
</evidence>
<evidence type="ECO:0000256" key="3">
    <source>
        <dbReference type="ARBA" id="ARBA00022475"/>
    </source>
</evidence>
<dbReference type="PROSITE" id="PS50928">
    <property type="entry name" value="ABC_TM1"/>
    <property type="match status" value="1"/>
</dbReference>
<dbReference type="InterPro" id="IPR000515">
    <property type="entry name" value="MetI-like"/>
</dbReference>
<evidence type="ECO:0000256" key="4">
    <source>
        <dbReference type="ARBA" id="ARBA00022692"/>
    </source>
</evidence>
<dbReference type="Proteomes" id="UP000310506">
    <property type="component" value="Unassembled WGS sequence"/>
</dbReference>
<keyword evidence="10" id="KW-1185">Reference proteome</keyword>
<dbReference type="GO" id="GO:0005886">
    <property type="term" value="C:plasma membrane"/>
    <property type="evidence" value="ECO:0007669"/>
    <property type="project" value="UniProtKB-SubCell"/>
</dbReference>
<feature type="transmembrane region" description="Helical" evidence="7">
    <location>
        <begin position="159"/>
        <end position="181"/>
    </location>
</feature>
<dbReference type="AlphaFoldDB" id="A0A4S3B117"/>
<keyword evidence="2 7" id="KW-0813">Transport</keyword>
<keyword evidence="4 7" id="KW-0812">Transmembrane</keyword>
<evidence type="ECO:0000313" key="10">
    <source>
        <dbReference type="Proteomes" id="UP000310506"/>
    </source>
</evidence>
<feature type="domain" description="ABC transmembrane type-1" evidence="8">
    <location>
        <begin position="83"/>
        <end position="285"/>
    </location>
</feature>
<feature type="transmembrane region" description="Helical" evidence="7">
    <location>
        <begin position="119"/>
        <end position="147"/>
    </location>
</feature>
<dbReference type="EMBL" id="SDGV01000043">
    <property type="protein sequence ID" value="THB60098.1"/>
    <property type="molecule type" value="Genomic_DNA"/>
</dbReference>
<name>A0A4S3B117_9ENTE</name>
<keyword evidence="6 7" id="KW-0472">Membrane</keyword>
<evidence type="ECO:0000256" key="5">
    <source>
        <dbReference type="ARBA" id="ARBA00022989"/>
    </source>
</evidence>